<evidence type="ECO:0000313" key="14">
    <source>
        <dbReference type="Proteomes" id="UP001223586"/>
    </source>
</evidence>
<evidence type="ECO:0000256" key="9">
    <source>
        <dbReference type="ARBA" id="ARBA00038901"/>
    </source>
</evidence>
<keyword evidence="3" id="KW-0479">Metal-binding</keyword>
<organism evidence="13 14">
    <name type="scientific">Bacillus chungangensis</name>
    <dbReference type="NCBI Taxonomy" id="587633"/>
    <lineage>
        <taxon>Bacteria</taxon>
        <taxon>Bacillati</taxon>
        <taxon>Bacillota</taxon>
        <taxon>Bacilli</taxon>
        <taxon>Bacillales</taxon>
        <taxon>Bacillaceae</taxon>
        <taxon>Bacillus</taxon>
    </lineage>
</organism>
<evidence type="ECO:0000256" key="1">
    <source>
        <dbReference type="ARBA" id="ARBA00001936"/>
    </source>
</evidence>
<dbReference type="RefSeq" id="WP_307230380.1">
    <property type="nucleotide sequence ID" value="NZ_JAUSTT010000016.1"/>
</dbReference>
<evidence type="ECO:0000256" key="11">
    <source>
        <dbReference type="ARBA" id="ARBA00048781"/>
    </source>
</evidence>
<dbReference type="SUPFAM" id="SSF52972">
    <property type="entry name" value="ITPase-like"/>
    <property type="match status" value="1"/>
</dbReference>
<evidence type="ECO:0000256" key="5">
    <source>
        <dbReference type="ARBA" id="ARBA00022801"/>
    </source>
</evidence>
<dbReference type="Pfam" id="PF01931">
    <property type="entry name" value="NTPase_I-T"/>
    <property type="match status" value="1"/>
</dbReference>
<keyword evidence="7" id="KW-0546">Nucleotide metabolism</keyword>
<evidence type="ECO:0000256" key="10">
    <source>
        <dbReference type="ARBA" id="ARBA00048174"/>
    </source>
</evidence>
<keyword evidence="14" id="KW-1185">Reference proteome</keyword>
<evidence type="ECO:0000256" key="2">
    <source>
        <dbReference type="ARBA" id="ARBA00001946"/>
    </source>
</evidence>
<dbReference type="InterPro" id="IPR050299">
    <property type="entry name" value="YjjX_NTPase"/>
</dbReference>
<reference evidence="13 14" key="1">
    <citation type="submission" date="2023-07" db="EMBL/GenBank/DDBJ databases">
        <title>Genomic Encyclopedia of Type Strains, Phase IV (KMG-IV): sequencing the most valuable type-strain genomes for metagenomic binning, comparative biology and taxonomic classification.</title>
        <authorList>
            <person name="Goeker M."/>
        </authorList>
    </citation>
    <scope>NUCLEOTIDE SEQUENCE [LARGE SCALE GENOMIC DNA]</scope>
    <source>
        <strain evidence="13 14">DSM 23837</strain>
    </source>
</reference>
<dbReference type="InterPro" id="IPR029001">
    <property type="entry name" value="ITPase-like_fam"/>
</dbReference>
<evidence type="ECO:0000256" key="3">
    <source>
        <dbReference type="ARBA" id="ARBA00022723"/>
    </source>
</evidence>
<dbReference type="EMBL" id="JAUSTT010000016">
    <property type="protein sequence ID" value="MDQ0176879.1"/>
    <property type="molecule type" value="Genomic_DNA"/>
</dbReference>
<gene>
    <name evidence="13" type="ORF">J2S08_002737</name>
</gene>
<feature type="domain" description="Non-canonical purine NTP phosphatase/PRRC1" evidence="12">
    <location>
        <begin position="6"/>
        <end position="157"/>
    </location>
</feature>
<evidence type="ECO:0000256" key="7">
    <source>
        <dbReference type="ARBA" id="ARBA00023080"/>
    </source>
</evidence>
<evidence type="ECO:0000256" key="4">
    <source>
        <dbReference type="ARBA" id="ARBA00022741"/>
    </source>
</evidence>
<proteinExistence type="predicted"/>
<comment type="cofactor">
    <cofactor evidence="2">
        <name>Mg(2+)</name>
        <dbReference type="ChEBI" id="CHEBI:18420"/>
    </cofactor>
</comment>
<evidence type="ECO:0000259" key="12">
    <source>
        <dbReference type="Pfam" id="PF01931"/>
    </source>
</evidence>
<comment type="caution">
    <text evidence="13">The sequence shown here is derived from an EMBL/GenBank/DDBJ whole genome shotgun (WGS) entry which is preliminary data.</text>
</comment>
<evidence type="ECO:0000256" key="8">
    <source>
        <dbReference type="ARBA" id="ARBA00023211"/>
    </source>
</evidence>
<keyword evidence="4" id="KW-0547">Nucleotide-binding</keyword>
<dbReference type="Proteomes" id="UP001223586">
    <property type="component" value="Unassembled WGS sequence"/>
</dbReference>
<keyword evidence="5" id="KW-0378">Hydrolase</keyword>
<evidence type="ECO:0000256" key="6">
    <source>
        <dbReference type="ARBA" id="ARBA00022842"/>
    </source>
</evidence>
<name>A0ABT9WUI3_9BACI</name>
<evidence type="ECO:0000313" key="13">
    <source>
        <dbReference type="EMBL" id="MDQ0176879.1"/>
    </source>
</evidence>
<sequence length="171" mass="18880">MKIGIGSKNPVKINAVKEAFHRINTSYLFQAFAAPSLVSEMPFSDDETIQGASNRAAYCLEDVQCDIGVGLEGGVTETSYGLCVCNWGVLIPRGQQPIIAGGGRFFLPKEIAARLRDGEELGPVMDDYAQKLHVRTNEGAIGIFTNGKITRKAMFLHIMQNLIGQYEYWYK</sequence>
<dbReference type="PANTHER" id="PTHR34699:SF2">
    <property type="entry name" value="NON-CANONICAL PURINE NTP PHOSPHATASE_PRRC1 DOMAIN-CONTAINING PROTEIN"/>
    <property type="match status" value="1"/>
</dbReference>
<accession>A0ABT9WUI3</accession>
<dbReference type="EC" id="3.6.1.73" evidence="9"/>
<comment type="catalytic activity">
    <reaction evidence="10">
        <text>ITP + H2O = IDP + phosphate + H(+)</text>
        <dbReference type="Rhea" id="RHEA:28330"/>
        <dbReference type="ChEBI" id="CHEBI:15377"/>
        <dbReference type="ChEBI" id="CHEBI:15378"/>
        <dbReference type="ChEBI" id="CHEBI:43474"/>
        <dbReference type="ChEBI" id="CHEBI:58280"/>
        <dbReference type="ChEBI" id="CHEBI:61402"/>
        <dbReference type="EC" id="3.6.1.73"/>
    </reaction>
</comment>
<keyword evidence="6" id="KW-0460">Magnesium</keyword>
<keyword evidence="8" id="KW-0464">Manganese</keyword>
<dbReference type="InterPro" id="IPR026533">
    <property type="entry name" value="NTPase/PRRC1"/>
</dbReference>
<dbReference type="Gene3D" id="3.90.950.10">
    <property type="match status" value="1"/>
</dbReference>
<comment type="catalytic activity">
    <reaction evidence="11">
        <text>XTP + H2O = XDP + phosphate + H(+)</text>
        <dbReference type="Rhea" id="RHEA:28406"/>
        <dbReference type="ChEBI" id="CHEBI:15377"/>
        <dbReference type="ChEBI" id="CHEBI:15378"/>
        <dbReference type="ChEBI" id="CHEBI:43474"/>
        <dbReference type="ChEBI" id="CHEBI:59884"/>
        <dbReference type="ChEBI" id="CHEBI:61314"/>
        <dbReference type="EC" id="3.6.1.73"/>
    </reaction>
</comment>
<dbReference type="PANTHER" id="PTHR34699">
    <property type="match status" value="1"/>
</dbReference>
<protein>
    <recommendedName>
        <fullName evidence="9">inosine/xanthosine triphosphatase</fullName>
        <ecNumber evidence="9">3.6.1.73</ecNumber>
    </recommendedName>
</protein>
<comment type="cofactor">
    <cofactor evidence="1">
        <name>Mn(2+)</name>
        <dbReference type="ChEBI" id="CHEBI:29035"/>
    </cofactor>
</comment>